<accession>A0A554VE33</accession>
<evidence type="ECO:0000313" key="2">
    <source>
        <dbReference type="Proteomes" id="UP000318833"/>
    </source>
</evidence>
<dbReference type="RefSeq" id="WP_143918174.1">
    <property type="nucleotide sequence ID" value="NZ_CANMIK010000072.1"/>
</dbReference>
<keyword evidence="2" id="KW-1185">Reference proteome</keyword>
<dbReference type="AlphaFoldDB" id="A0A554VE33"/>
<comment type="caution">
    <text evidence="1">The sequence shown here is derived from an EMBL/GenBank/DDBJ whole genome shotgun (WGS) entry which is preliminary data.</text>
</comment>
<dbReference type="EMBL" id="VLNR01000064">
    <property type="protein sequence ID" value="TSE05249.1"/>
    <property type="molecule type" value="Genomic_DNA"/>
</dbReference>
<sequence>MAKQGRSGLNGLVNSLVPDNLIKFITAFRMRNVLKDYRDSHFNLTDDDMYDVNFNNLGTGLTSTNAGDAIIEINNKVRPFLGGGTIRFGDIGGEPNGTPIAILDGTFTQCTAIQDAGVDIGSIYEVRMEDIGTDQYQVLPTIIYNGNFNNKVYFGTTGVKTATKFNFFMGEARATGISQNVDLELILIKKFG</sequence>
<gene>
    <name evidence="1" type="ORF">FOF46_23585</name>
</gene>
<organism evidence="1 2">
    <name type="scientific">Aquimarina algiphila</name>
    <dbReference type="NCBI Taxonomy" id="2047982"/>
    <lineage>
        <taxon>Bacteria</taxon>
        <taxon>Pseudomonadati</taxon>
        <taxon>Bacteroidota</taxon>
        <taxon>Flavobacteriia</taxon>
        <taxon>Flavobacteriales</taxon>
        <taxon>Flavobacteriaceae</taxon>
        <taxon>Aquimarina</taxon>
    </lineage>
</organism>
<dbReference type="Proteomes" id="UP000318833">
    <property type="component" value="Unassembled WGS sequence"/>
</dbReference>
<proteinExistence type="predicted"/>
<reference evidence="1 2" key="1">
    <citation type="submission" date="2019-07" db="EMBL/GenBank/DDBJ databases">
        <title>The draft genome sequence of Aquimarina algiphila M91.</title>
        <authorList>
            <person name="Meng X."/>
        </authorList>
    </citation>
    <scope>NUCLEOTIDE SEQUENCE [LARGE SCALE GENOMIC DNA]</scope>
    <source>
        <strain evidence="1 2">M91</strain>
    </source>
</reference>
<evidence type="ECO:0000313" key="1">
    <source>
        <dbReference type="EMBL" id="TSE05249.1"/>
    </source>
</evidence>
<protein>
    <submittedName>
        <fullName evidence="1">Uncharacterized protein</fullName>
    </submittedName>
</protein>
<name>A0A554VE33_9FLAO</name>